<keyword evidence="4" id="KW-0804">Transcription</keyword>
<dbReference type="Pfam" id="PF03466">
    <property type="entry name" value="LysR_substrate"/>
    <property type="match status" value="1"/>
</dbReference>
<keyword evidence="2" id="KW-0805">Transcription regulation</keyword>
<comment type="caution">
    <text evidence="6">The sequence shown here is derived from an EMBL/GenBank/DDBJ whole genome shotgun (WGS) entry which is preliminary data.</text>
</comment>
<dbReference type="InterPro" id="IPR036388">
    <property type="entry name" value="WH-like_DNA-bd_sf"/>
</dbReference>
<dbReference type="SUPFAM" id="SSF53850">
    <property type="entry name" value="Periplasmic binding protein-like II"/>
    <property type="match status" value="1"/>
</dbReference>
<reference evidence="7" key="1">
    <citation type="submission" date="2015-07" db="EMBL/GenBank/DDBJ databases">
        <title>Draft genome sequence of the purine-degrading Gottschalkia purinilyticum DSM 1384 (formerly Clostridium purinilyticum).</title>
        <authorList>
            <person name="Poehlein A."/>
            <person name="Schiel-Bengelsdorf B."/>
            <person name="Bengelsdorf F.R."/>
            <person name="Daniel R."/>
            <person name="Duerre P."/>
        </authorList>
    </citation>
    <scope>NUCLEOTIDE SEQUENCE [LARGE SCALE GENOMIC DNA]</scope>
    <source>
        <strain evidence="7">DSM 1384</strain>
    </source>
</reference>
<dbReference type="PANTHER" id="PTHR30126">
    <property type="entry name" value="HTH-TYPE TRANSCRIPTIONAL REGULATOR"/>
    <property type="match status" value="1"/>
</dbReference>
<dbReference type="OrthoDB" id="9778774at2"/>
<evidence type="ECO:0000256" key="2">
    <source>
        <dbReference type="ARBA" id="ARBA00023015"/>
    </source>
</evidence>
<dbReference type="RefSeq" id="WP_050378837.1">
    <property type="nucleotide sequence ID" value="NZ_LGSS01000024.1"/>
</dbReference>
<keyword evidence="7" id="KW-1185">Reference proteome</keyword>
<dbReference type="PROSITE" id="PS50931">
    <property type="entry name" value="HTH_LYSR"/>
    <property type="match status" value="1"/>
</dbReference>
<comment type="similarity">
    <text evidence="1">Belongs to the LysR transcriptional regulatory family.</text>
</comment>
<dbReference type="PATRIC" id="fig|1503.3.peg.1418"/>
<dbReference type="Gene3D" id="1.10.10.10">
    <property type="entry name" value="Winged helix-like DNA-binding domain superfamily/Winged helix DNA-binding domain"/>
    <property type="match status" value="1"/>
</dbReference>
<evidence type="ECO:0000256" key="1">
    <source>
        <dbReference type="ARBA" id="ARBA00009437"/>
    </source>
</evidence>
<evidence type="ECO:0000313" key="6">
    <source>
        <dbReference type="EMBL" id="KNF07119.1"/>
    </source>
</evidence>
<dbReference type="InterPro" id="IPR000847">
    <property type="entry name" value="LysR_HTH_N"/>
</dbReference>
<protein>
    <submittedName>
        <fullName evidence="6">Transcriptional regulator LysR family</fullName>
    </submittedName>
</protein>
<gene>
    <name evidence="6" type="ORF">CLPU_24c00130</name>
</gene>
<dbReference type="PRINTS" id="PR00039">
    <property type="entry name" value="HTHLYSR"/>
</dbReference>
<dbReference type="GO" id="GO:0000976">
    <property type="term" value="F:transcription cis-regulatory region binding"/>
    <property type="evidence" value="ECO:0007669"/>
    <property type="project" value="TreeGrafter"/>
</dbReference>
<dbReference type="InterPro" id="IPR005119">
    <property type="entry name" value="LysR_subst-bd"/>
</dbReference>
<feature type="domain" description="HTH lysR-type" evidence="5">
    <location>
        <begin position="3"/>
        <end position="60"/>
    </location>
</feature>
<organism evidence="6 7">
    <name type="scientific">Gottschalkia purinilytica</name>
    <name type="common">Clostridium purinilyticum</name>
    <dbReference type="NCBI Taxonomy" id="1503"/>
    <lineage>
        <taxon>Bacteria</taxon>
        <taxon>Bacillati</taxon>
        <taxon>Bacillota</taxon>
        <taxon>Tissierellia</taxon>
        <taxon>Tissierellales</taxon>
        <taxon>Gottschalkiaceae</taxon>
        <taxon>Gottschalkia</taxon>
    </lineage>
</organism>
<dbReference type="InterPro" id="IPR036390">
    <property type="entry name" value="WH_DNA-bd_sf"/>
</dbReference>
<dbReference type="PANTHER" id="PTHR30126:SF64">
    <property type="entry name" value="HTH-TYPE TRANSCRIPTIONAL REGULATOR CITR"/>
    <property type="match status" value="1"/>
</dbReference>
<dbReference type="AlphaFoldDB" id="A0A0L0W6G8"/>
<dbReference type="GO" id="GO:0003700">
    <property type="term" value="F:DNA-binding transcription factor activity"/>
    <property type="evidence" value="ECO:0007669"/>
    <property type="project" value="InterPro"/>
</dbReference>
<keyword evidence="3" id="KW-0238">DNA-binding</keyword>
<dbReference type="EMBL" id="LGSS01000024">
    <property type="protein sequence ID" value="KNF07119.1"/>
    <property type="molecule type" value="Genomic_DNA"/>
</dbReference>
<dbReference type="Gene3D" id="3.40.190.290">
    <property type="match status" value="1"/>
</dbReference>
<dbReference type="STRING" id="1503.CLPU_24c00130"/>
<dbReference type="Pfam" id="PF00126">
    <property type="entry name" value="HTH_1"/>
    <property type="match status" value="1"/>
</dbReference>
<accession>A0A0L0W6G8</accession>
<evidence type="ECO:0000256" key="4">
    <source>
        <dbReference type="ARBA" id="ARBA00023163"/>
    </source>
</evidence>
<dbReference type="SUPFAM" id="SSF46785">
    <property type="entry name" value="Winged helix' DNA-binding domain"/>
    <property type="match status" value="1"/>
</dbReference>
<sequence>MHINLELYRIFYITAKLGSISKAAKELFTSQPAVSQSIKLLEKKLGGQLFYRNPKGVSLTTEGEVLFKYIEQGYGLIQTAERKFWEIKNLKLGQVRIGVSDTLCKYYLIPYLEKYNKTFPDIKIYVANYSTYKIIDLLESGEVDLGILNLPVDKKDTLDIVETLKIQDCFVVGEKYKNIAKNPISIEDLSNYPIILLEEESNSRNFINNYFESHGVSVSPEIELGTIDLLVEFAKIGLGVSCVVKDFIKEELEQQQLYEITVKETIPKRSIGIATVKGFPISTAAERFIEFIKE</sequence>
<dbReference type="Proteomes" id="UP000037267">
    <property type="component" value="Unassembled WGS sequence"/>
</dbReference>
<evidence type="ECO:0000256" key="3">
    <source>
        <dbReference type="ARBA" id="ARBA00023125"/>
    </source>
</evidence>
<proteinExistence type="inferred from homology"/>
<dbReference type="CDD" id="cd05466">
    <property type="entry name" value="PBP2_LTTR_substrate"/>
    <property type="match status" value="1"/>
</dbReference>
<evidence type="ECO:0000313" key="7">
    <source>
        <dbReference type="Proteomes" id="UP000037267"/>
    </source>
</evidence>
<name>A0A0L0W6G8_GOTPU</name>
<evidence type="ECO:0000259" key="5">
    <source>
        <dbReference type="PROSITE" id="PS50931"/>
    </source>
</evidence>